<dbReference type="GO" id="GO:0016747">
    <property type="term" value="F:acyltransferase activity, transferring groups other than amino-acyl groups"/>
    <property type="evidence" value="ECO:0007669"/>
    <property type="project" value="InterPro"/>
</dbReference>
<dbReference type="RefSeq" id="WP_041953199.1">
    <property type="nucleotide sequence ID" value="NZ_CP009761.1"/>
</dbReference>
<evidence type="ECO:0000259" key="1">
    <source>
        <dbReference type="Pfam" id="PF13302"/>
    </source>
</evidence>
<dbReference type="InterPro" id="IPR016181">
    <property type="entry name" value="Acyl_CoA_acyltransferase"/>
</dbReference>
<dbReference type="OrthoDB" id="9797989at2"/>
<protein>
    <recommendedName>
        <fullName evidence="1">N-acetyltransferase domain-containing protein</fullName>
    </recommendedName>
</protein>
<dbReference type="AlphaFoldDB" id="A0A0B4S037"/>
<dbReference type="PANTHER" id="PTHR39173">
    <property type="entry name" value="ACETYLTRANSFERASE"/>
    <property type="match status" value="1"/>
</dbReference>
<dbReference type="Proteomes" id="UP000031386">
    <property type="component" value="Chromosome"/>
</dbReference>
<accession>A0A0B4S037</accession>
<evidence type="ECO:0000313" key="3">
    <source>
        <dbReference type="Proteomes" id="UP000031386"/>
    </source>
</evidence>
<dbReference type="EMBL" id="CP009761">
    <property type="protein sequence ID" value="AIZ35919.1"/>
    <property type="molecule type" value="Genomic_DNA"/>
</dbReference>
<organism evidence="2 3">
    <name type="scientific">Parvimonas micra</name>
    <dbReference type="NCBI Taxonomy" id="33033"/>
    <lineage>
        <taxon>Bacteria</taxon>
        <taxon>Bacillati</taxon>
        <taxon>Bacillota</taxon>
        <taxon>Tissierellia</taxon>
        <taxon>Tissierellales</taxon>
        <taxon>Peptoniphilaceae</taxon>
        <taxon>Parvimonas</taxon>
    </lineage>
</organism>
<evidence type="ECO:0000313" key="2">
    <source>
        <dbReference type="EMBL" id="AIZ35919.1"/>
    </source>
</evidence>
<dbReference type="Pfam" id="PF13302">
    <property type="entry name" value="Acetyltransf_3"/>
    <property type="match status" value="1"/>
</dbReference>
<dbReference type="PANTHER" id="PTHR39173:SF1">
    <property type="entry name" value="ACETYLTRANSFERASE"/>
    <property type="match status" value="1"/>
</dbReference>
<proteinExistence type="predicted"/>
<feature type="domain" description="N-acetyltransferase" evidence="1">
    <location>
        <begin position="32"/>
        <end position="114"/>
    </location>
</feature>
<keyword evidence="3" id="KW-1185">Reference proteome</keyword>
<name>A0A0B4S037_9FIRM</name>
<gene>
    <name evidence="2" type="ORF">NW74_00270</name>
</gene>
<reference evidence="2 3" key="1">
    <citation type="submission" date="2014-10" db="EMBL/GenBank/DDBJ databases">
        <title>Complete genome sequence of Parvimonas micra KCOM 1535 (= ChDC B708).</title>
        <authorList>
            <person name="Kook J.-K."/>
            <person name="Park S.-N."/>
            <person name="Lim Y.K."/>
            <person name="Roh H."/>
        </authorList>
    </citation>
    <scope>NUCLEOTIDE SEQUENCE [LARGE SCALE GENOMIC DNA]</scope>
    <source>
        <strain evidence="3">KCOM 1535 / ChDC B708</strain>
    </source>
</reference>
<dbReference type="Gene3D" id="3.40.630.30">
    <property type="match status" value="1"/>
</dbReference>
<dbReference type="InterPro" id="IPR000182">
    <property type="entry name" value="GNAT_dom"/>
</dbReference>
<dbReference type="SUPFAM" id="SSF55729">
    <property type="entry name" value="Acyl-CoA N-acyltransferases (Nat)"/>
    <property type="match status" value="1"/>
</dbReference>
<sequence length="148" mass="17224">MEFLDTSFLQNDEIKLVLEKTYAGNLAINWVPAYSFYICDLKGNKMGKCDLRIGYSEGLFYGGHIGYTIDEKYRSNHYSAKACKLLFELAKKHDMEYLYITTNPDNHASNKICEYLNGEFLGIFELPEDNDMRINDNETHKSIYKFVL</sequence>
<dbReference type="KEGG" id="pmic:NW74_00270"/>